<dbReference type="STRING" id="692418.SAMN04488029_0091"/>
<gene>
    <name evidence="5" type="ORF">SAMN04488029_0091</name>
</gene>
<protein>
    <submittedName>
        <fullName evidence="5">ABC-2 type transport system ATP-binding protein</fullName>
    </submittedName>
</protein>
<dbReference type="Proteomes" id="UP000192472">
    <property type="component" value="Unassembled WGS sequence"/>
</dbReference>
<dbReference type="CDD" id="cd03230">
    <property type="entry name" value="ABC_DR_subfamily_A"/>
    <property type="match status" value="1"/>
</dbReference>
<dbReference type="EMBL" id="FWYF01000001">
    <property type="protein sequence ID" value="SMD31754.1"/>
    <property type="molecule type" value="Genomic_DNA"/>
</dbReference>
<evidence type="ECO:0000256" key="1">
    <source>
        <dbReference type="ARBA" id="ARBA00022448"/>
    </source>
</evidence>
<accession>A0A1W2G5E7</accession>
<dbReference type="OrthoDB" id="9808363at2"/>
<dbReference type="InterPro" id="IPR027417">
    <property type="entry name" value="P-loop_NTPase"/>
</dbReference>
<keyword evidence="2" id="KW-0547">Nucleotide-binding</keyword>
<dbReference type="GO" id="GO:0016887">
    <property type="term" value="F:ATP hydrolysis activity"/>
    <property type="evidence" value="ECO:0007669"/>
    <property type="project" value="InterPro"/>
</dbReference>
<dbReference type="Pfam" id="PF00005">
    <property type="entry name" value="ABC_tran"/>
    <property type="match status" value="1"/>
</dbReference>
<evidence type="ECO:0000256" key="2">
    <source>
        <dbReference type="ARBA" id="ARBA00022741"/>
    </source>
</evidence>
<evidence type="ECO:0000313" key="5">
    <source>
        <dbReference type="EMBL" id="SMD31754.1"/>
    </source>
</evidence>
<keyword evidence="6" id="KW-1185">Reference proteome</keyword>
<dbReference type="InterPro" id="IPR051782">
    <property type="entry name" value="ABC_Transporter_VariousFunc"/>
</dbReference>
<dbReference type="InterPro" id="IPR003593">
    <property type="entry name" value="AAA+_ATPase"/>
</dbReference>
<dbReference type="PROSITE" id="PS50893">
    <property type="entry name" value="ABC_TRANSPORTER_2"/>
    <property type="match status" value="1"/>
</dbReference>
<dbReference type="InterPro" id="IPR003439">
    <property type="entry name" value="ABC_transporter-like_ATP-bd"/>
</dbReference>
<name>A0A1W2G5E7_REIFA</name>
<organism evidence="5 6">
    <name type="scientific">Reichenbachiella faecimaris</name>
    <dbReference type="NCBI Taxonomy" id="692418"/>
    <lineage>
        <taxon>Bacteria</taxon>
        <taxon>Pseudomonadati</taxon>
        <taxon>Bacteroidota</taxon>
        <taxon>Cytophagia</taxon>
        <taxon>Cytophagales</taxon>
        <taxon>Reichenbachiellaceae</taxon>
        <taxon>Reichenbachiella</taxon>
    </lineage>
</organism>
<sequence length="283" mass="31859">MVHIENVSFGYPSKPQLFEDLSVSLPLGNIYGLLGKNGAGKSSLLKLIAGLLFPRAGSLHVGGCLPKERHPEFLSEIYLVTEEFEVPAMGMKRFVDLYSPFYPRFNQALFQTYLNEFSLPTDEKLTALSYGQKKKFLLSFGLATDCQLLILDEPTNGLDIPSKSQFRKVVASAIHEERSFIISTHQARDMENLIDPIIILDEGQIVFFEDYEQISKKLTVSKVKTLPPSDQVVYSESNFSGYTVVEENRSDVESNMNLEILFNAVVNNTKKVQEIFKNQTVEG</sequence>
<keyword evidence="3 5" id="KW-0067">ATP-binding</keyword>
<dbReference type="RefSeq" id="WP_084370454.1">
    <property type="nucleotide sequence ID" value="NZ_FWYF01000001.1"/>
</dbReference>
<keyword evidence="1" id="KW-0813">Transport</keyword>
<proteinExistence type="predicted"/>
<dbReference type="SUPFAM" id="SSF52540">
    <property type="entry name" value="P-loop containing nucleoside triphosphate hydrolases"/>
    <property type="match status" value="1"/>
</dbReference>
<dbReference type="Gene3D" id="3.40.50.300">
    <property type="entry name" value="P-loop containing nucleotide triphosphate hydrolases"/>
    <property type="match status" value="1"/>
</dbReference>
<evidence type="ECO:0000259" key="4">
    <source>
        <dbReference type="PROSITE" id="PS50893"/>
    </source>
</evidence>
<evidence type="ECO:0000313" key="6">
    <source>
        <dbReference type="Proteomes" id="UP000192472"/>
    </source>
</evidence>
<dbReference type="PANTHER" id="PTHR42939:SF1">
    <property type="entry name" value="ABC TRANSPORTER ATP-BINDING PROTEIN ALBC-RELATED"/>
    <property type="match status" value="1"/>
</dbReference>
<feature type="domain" description="ABC transporter" evidence="4">
    <location>
        <begin position="2"/>
        <end position="227"/>
    </location>
</feature>
<dbReference type="PANTHER" id="PTHR42939">
    <property type="entry name" value="ABC TRANSPORTER ATP-BINDING PROTEIN ALBC-RELATED"/>
    <property type="match status" value="1"/>
</dbReference>
<evidence type="ECO:0000256" key="3">
    <source>
        <dbReference type="ARBA" id="ARBA00022840"/>
    </source>
</evidence>
<dbReference type="AlphaFoldDB" id="A0A1W2G5E7"/>
<dbReference type="SMART" id="SM00382">
    <property type="entry name" value="AAA"/>
    <property type="match status" value="1"/>
</dbReference>
<reference evidence="5 6" key="1">
    <citation type="submission" date="2017-04" db="EMBL/GenBank/DDBJ databases">
        <authorList>
            <person name="Afonso C.L."/>
            <person name="Miller P.J."/>
            <person name="Scott M.A."/>
            <person name="Spackman E."/>
            <person name="Goraichik I."/>
            <person name="Dimitrov K.M."/>
            <person name="Suarez D.L."/>
            <person name="Swayne D.E."/>
        </authorList>
    </citation>
    <scope>NUCLEOTIDE SEQUENCE [LARGE SCALE GENOMIC DNA]</scope>
    <source>
        <strain evidence="5 6">DSM 26133</strain>
    </source>
</reference>
<dbReference type="GO" id="GO:0005524">
    <property type="term" value="F:ATP binding"/>
    <property type="evidence" value="ECO:0007669"/>
    <property type="project" value="UniProtKB-KW"/>
</dbReference>